<sequence>FCCEVNEISGDLSDNPTHAINSICDKLFAEDKKNTRYSRPQIIGFDDQKILSELISDISFQLFNIFITKLSAIIHSIGISLNENWNYMGEGYSISILYNYKKERVLFYYGFKEHCTFIEIYRAYELDFSYYRRDPDDM</sequence>
<reference evidence="1" key="1">
    <citation type="submission" date="2021-06" db="EMBL/GenBank/DDBJ databases">
        <authorList>
            <person name="Kallberg Y."/>
            <person name="Tangrot J."/>
            <person name="Rosling A."/>
        </authorList>
    </citation>
    <scope>NUCLEOTIDE SEQUENCE</scope>
    <source>
        <strain evidence="1">MA453B</strain>
    </source>
</reference>
<dbReference type="EMBL" id="CAJVPY010013426">
    <property type="protein sequence ID" value="CAG8740479.1"/>
    <property type="molecule type" value="Genomic_DNA"/>
</dbReference>
<comment type="caution">
    <text evidence="1">The sequence shown here is derived from an EMBL/GenBank/DDBJ whole genome shotgun (WGS) entry which is preliminary data.</text>
</comment>
<feature type="non-terminal residue" evidence="1">
    <location>
        <position position="1"/>
    </location>
</feature>
<gene>
    <name evidence="1" type="ORF">DERYTH_LOCUS15960</name>
</gene>
<evidence type="ECO:0000313" key="2">
    <source>
        <dbReference type="Proteomes" id="UP000789405"/>
    </source>
</evidence>
<organism evidence="1 2">
    <name type="scientific">Dentiscutata erythropus</name>
    <dbReference type="NCBI Taxonomy" id="1348616"/>
    <lineage>
        <taxon>Eukaryota</taxon>
        <taxon>Fungi</taxon>
        <taxon>Fungi incertae sedis</taxon>
        <taxon>Mucoromycota</taxon>
        <taxon>Glomeromycotina</taxon>
        <taxon>Glomeromycetes</taxon>
        <taxon>Diversisporales</taxon>
        <taxon>Gigasporaceae</taxon>
        <taxon>Dentiscutata</taxon>
    </lineage>
</organism>
<keyword evidence="2" id="KW-1185">Reference proteome</keyword>
<dbReference type="AlphaFoldDB" id="A0A9N9IM45"/>
<name>A0A9N9IM45_9GLOM</name>
<dbReference type="Proteomes" id="UP000789405">
    <property type="component" value="Unassembled WGS sequence"/>
</dbReference>
<dbReference type="OrthoDB" id="2391056at2759"/>
<evidence type="ECO:0000313" key="1">
    <source>
        <dbReference type="EMBL" id="CAG8740479.1"/>
    </source>
</evidence>
<protein>
    <submittedName>
        <fullName evidence="1">540_t:CDS:1</fullName>
    </submittedName>
</protein>
<accession>A0A9N9IM45</accession>
<proteinExistence type="predicted"/>